<proteinExistence type="predicted"/>
<gene>
    <name evidence="1" type="ORF">FF125_12290</name>
</gene>
<dbReference type="AlphaFoldDB" id="A0A5B7TSJ3"/>
<sequence>MRTFNSFDEIDFELKRLNLERKIAWEEIKQSGNNVQDSLTPNNWIMPIYNGFKKFGIYFLLKKLFKR</sequence>
<name>A0A5B7TSJ3_9FLAO</name>
<dbReference type="RefSeq" id="WP_138950042.1">
    <property type="nucleotide sequence ID" value="NZ_CP040749.1"/>
</dbReference>
<evidence type="ECO:0000313" key="1">
    <source>
        <dbReference type="EMBL" id="QCX39178.1"/>
    </source>
</evidence>
<protein>
    <submittedName>
        <fullName evidence="1">Uncharacterized protein</fullName>
    </submittedName>
</protein>
<dbReference type="EMBL" id="CP040749">
    <property type="protein sequence ID" value="QCX39178.1"/>
    <property type="molecule type" value="Genomic_DNA"/>
</dbReference>
<accession>A0A5B7TSJ3</accession>
<dbReference type="Proteomes" id="UP000306229">
    <property type="component" value="Chromosome"/>
</dbReference>
<reference evidence="1 2" key="1">
    <citation type="submission" date="2019-05" db="EMBL/GenBank/DDBJ databases">
        <title>Algicella ahnfeltiae gen. nov., sp. nov., a novel marine bacterium of the family Flavobacteriaceae isolated from a red alga.</title>
        <authorList>
            <person name="Nedashkovskaya O.I."/>
            <person name="Kukhlevskiy A.D."/>
            <person name="Kim S.-G."/>
            <person name="Zhukova N.V."/>
            <person name="Mikhailov V.V."/>
        </authorList>
    </citation>
    <scope>NUCLEOTIDE SEQUENCE [LARGE SCALE GENOMIC DNA]</scope>
    <source>
        <strain evidence="1 2">10Alg115</strain>
    </source>
</reference>
<dbReference type="KEGG" id="fbe:FF125_12290"/>
<keyword evidence="2" id="KW-1185">Reference proteome</keyword>
<dbReference type="OrthoDB" id="1149272at2"/>
<evidence type="ECO:0000313" key="2">
    <source>
        <dbReference type="Proteomes" id="UP000306229"/>
    </source>
</evidence>
<organism evidence="1 2">
    <name type="scientific">Aureibaculum algae</name>
    <dbReference type="NCBI Taxonomy" id="2584122"/>
    <lineage>
        <taxon>Bacteria</taxon>
        <taxon>Pseudomonadati</taxon>
        <taxon>Bacteroidota</taxon>
        <taxon>Flavobacteriia</taxon>
        <taxon>Flavobacteriales</taxon>
        <taxon>Flavobacteriaceae</taxon>
        <taxon>Aureibaculum</taxon>
    </lineage>
</organism>